<sequence length="19" mass="2091">MVLIEAGPNSPLRLSYMAK</sequence>
<gene>
    <name evidence="1" type="ORF">CCACVL1_08126</name>
</gene>
<name>A0A1R3J241_COCAP</name>
<dbReference type="Proteomes" id="UP000188268">
    <property type="component" value="Unassembled WGS sequence"/>
</dbReference>
<dbReference type="EMBL" id="AWWV01008870">
    <property type="protein sequence ID" value="OMO88898.1"/>
    <property type="molecule type" value="Genomic_DNA"/>
</dbReference>
<organism evidence="1 2">
    <name type="scientific">Corchorus capsularis</name>
    <name type="common">Jute</name>
    <dbReference type="NCBI Taxonomy" id="210143"/>
    <lineage>
        <taxon>Eukaryota</taxon>
        <taxon>Viridiplantae</taxon>
        <taxon>Streptophyta</taxon>
        <taxon>Embryophyta</taxon>
        <taxon>Tracheophyta</taxon>
        <taxon>Spermatophyta</taxon>
        <taxon>Magnoliopsida</taxon>
        <taxon>eudicotyledons</taxon>
        <taxon>Gunneridae</taxon>
        <taxon>Pentapetalae</taxon>
        <taxon>rosids</taxon>
        <taxon>malvids</taxon>
        <taxon>Malvales</taxon>
        <taxon>Malvaceae</taxon>
        <taxon>Grewioideae</taxon>
        <taxon>Apeibeae</taxon>
        <taxon>Corchorus</taxon>
    </lineage>
</organism>
<keyword evidence="2" id="KW-1185">Reference proteome</keyword>
<evidence type="ECO:0000313" key="2">
    <source>
        <dbReference type="Proteomes" id="UP000188268"/>
    </source>
</evidence>
<proteinExistence type="predicted"/>
<accession>A0A1R3J241</accession>
<evidence type="ECO:0000313" key="1">
    <source>
        <dbReference type="EMBL" id="OMO88898.1"/>
    </source>
</evidence>
<reference evidence="1 2" key="1">
    <citation type="submission" date="2013-09" db="EMBL/GenBank/DDBJ databases">
        <title>Corchorus capsularis genome sequencing.</title>
        <authorList>
            <person name="Alam M."/>
            <person name="Haque M.S."/>
            <person name="Islam M.S."/>
            <person name="Emdad E.M."/>
            <person name="Islam M.M."/>
            <person name="Ahmed B."/>
            <person name="Halim A."/>
            <person name="Hossen Q.M.M."/>
            <person name="Hossain M.Z."/>
            <person name="Ahmed R."/>
            <person name="Khan M.M."/>
            <person name="Islam R."/>
            <person name="Rashid M.M."/>
            <person name="Khan S.A."/>
            <person name="Rahman M.S."/>
            <person name="Alam M."/>
        </authorList>
    </citation>
    <scope>NUCLEOTIDE SEQUENCE [LARGE SCALE GENOMIC DNA]</scope>
    <source>
        <strain evidence="2">cv. CVL-1</strain>
        <tissue evidence="1">Whole seedling</tissue>
    </source>
</reference>
<protein>
    <submittedName>
        <fullName evidence="1">Uncharacterized protein</fullName>
    </submittedName>
</protein>
<comment type="caution">
    <text evidence="1">The sequence shown here is derived from an EMBL/GenBank/DDBJ whole genome shotgun (WGS) entry which is preliminary data.</text>
</comment>
<dbReference type="AlphaFoldDB" id="A0A1R3J241"/>